<dbReference type="InterPro" id="IPR050148">
    <property type="entry name" value="Terpene_synthase-like"/>
</dbReference>
<evidence type="ECO:0000256" key="2">
    <source>
        <dbReference type="ARBA" id="ARBA00022723"/>
    </source>
</evidence>
<evidence type="ECO:0000313" key="6">
    <source>
        <dbReference type="EMBL" id="KAA8526915.1"/>
    </source>
</evidence>
<dbReference type="OrthoDB" id="1877784at2759"/>
<dbReference type="InterPro" id="IPR001906">
    <property type="entry name" value="Terpene_synth_N"/>
</dbReference>
<evidence type="ECO:0000256" key="1">
    <source>
        <dbReference type="ARBA" id="ARBA00001946"/>
    </source>
</evidence>
<dbReference type="GO" id="GO:0010333">
    <property type="term" value="F:terpene synthase activity"/>
    <property type="evidence" value="ECO:0007669"/>
    <property type="project" value="InterPro"/>
</dbReference>
<dbReference type="InterPro" id="IPR005630">
    <property type="entry name" value="Terpene_synthase_metal-bd"/>
</dbReference>
<dbReference type="AlphaFoldDB" id="A0A5J5A739"/>
<dbReference type="SUPFAM" id="SSF48239">
    <property type="entry name" value="Terpenoid cyclases/Protein prenyltransferases"/>
    <property type="match status" value="1"/>
</dbReference>
<name>A0A5J5A739_9ASTE</name>
<dbReference type="Gene3D" id="1.50.10.130">
    <property type="entry name" value="Terpene synthase, N-terminal domain"/>
    <property type="match status" value="1"/>
</dbReference>
<proteinExistence type="predicted"/>
<feature type="domain" description="Terpene synthase metal-binding" evidence="5">
    <location>
        <begin position="268"/>
        <end position="507"/>
    </location>
</feature>
<dbReference type="CDD" id="cd00684">
    <property type="entry name" value="Terpene_cyclase_plant_C1"/>
    <property type="match status" value="1"/>
</dbReference>
<dbReference type="Proteomes" id="UP000325577">
    <property type="component" value="Linkage Group LG3"/>
</dbReference>
<sequence length="562" mass="64516">MAISSQVSAIPVSPENVKPEITRRSANFHPSIWGDRFLTCASDFTSTNAHVDQQFQGLKEEVRKMLVAAADEPSKQLNLIDAIQRLGVFYHFENEIDAALQLIYDTYHAHTNQDNDDLHTVALWFRLLRQQGHHVSCDAFNKFKDSEGKFKESLINNVQGMLNLYEATHLRKHGEDILDEALVFTTAHLESLVSHNPHLSNALAREVMYSLKQPIRKGLPRLKARHYISVYQEDDSHNGTLLKFAKLDFNVLQKVHQKELSDIARWWKDLDFVTKLPFARDRVVECYFWILGIYFEPQYFLARRILTKVIAMTSIIDDIHDVYGTPEELVLFIDAIERWDISAMDQLPEYMRVCYQALIDVYSEIENILAKEGNSYRLHYAKIAMKRQVRAYFAEAKWFHEEYIPTMEEYMCVALVSSGYPLLATTSFIGMRELATKEAFDWISGEPKILRAASTMARLLNDIVSHKFEQKRGHAASAVECYMKQYGGSEEEIATELGKQVCDAWKDINEECLSPTAVPMPLLTRVLNLARVSDVVYKDGDGYTDGRLKDFVTSLFIDAVPT</sequence>
<dbReference type="Pfam" id="PF01397">
    <property type="entry name" value="Terpene_synth"/>
    <property type="match status" value="1"/>
</dbReference>
<comment type="cofactor">
    <cofactor evidence="1">
        <name>Mg(2+)</name>
        <dbReference type="ChEBI" id="CHEBI:18420"/>
    </cofactor>
</comment>
<evidence type="ECO:0000313" key="7">
    <source>
        <dbReference type="Proteomes" id="UP000325577"/>
    </source>
</evidence>
<keyword evidence="2" id="KW-0479">Metal-binding</keyword>
<evidence type="ECO:0000256" key="3">
    <source>
        <dbReference type="ARBA" id="ARBA00023239"/>
    </source>
</evidence>
<feature type="domain" description="Terpene synthase N-terminal" evidence="4">
    <location>
        <begin position="32"/>
        <end position="211"/>
    </location>
</feature>
<dbReference type="InterPro" id="IPR034741">
    <property type="entry name" value="Terpene_cyclase-like_1_C"/>
</dbReference>
<dbReference type="FunFam" id="1.50.10.130:FF:000001">
    <property type="entry name" value="Isoprene synthase, chloroplastic"/>
    <property type="match status" value="1"/>
</dbReference>
<organism evidence="6 7">
    <name type="scientific">Nyssa sinensis</name>
    <dbReference type="NCBI Taxonomy" id="561372"/>
    <lineage>
        <taxon>Eukaryota</taxon>
        <taxon>Viridiplantae</taxon>
        <taxon>Streptophyta</taxon>
        <taxon>Embryophyta</taxon>
        <taxon>Tracheophyta</taxon>
        <taxon>Spermatophyta</taxon>
        <taxon>Magnoliopsida</taxon>
        <taxon>eudicotyledons</taxon>
        <taxon>Gunneridae</taxon>
        <taxon>Pentapetalae</taxon>
        <taxon>asterids</taxon>
        <taxon>Cornales</taxon>
        <taxon>Nyssaceae</taxon>
        <taxon>Nyssa</taxon>
    </lineage>
</organism>
<evidence type="ECO:0000259" key="5">
    <source>
        <dbReference type="Pfam" id="PF03936"/>
    </source>
</evidence>
<dbReference type="InterPro" id="IPR008949">
    <property type="entry name" value="Isoprenoid_synthase_dom_sf"/>
</dbReference>
<dbReference type="GO" id="GO:0000287">
    <property type="term" value="F:magnesium ion binding"/>
    <property type="evidence" value="ECO:0007669"/>
    <property type="project" value="InterPro"/>
</dbReference>
<dbReference type="FunFam" id="1.10.600.10:FF:000007">
    <property type="entry name" value="Isoprene synthase, chloroplastic"/>
    <property type="match status" value="1"/>
</dbReference>
<dbReference type="SUPFAM" id="SSF48576">
    <property type="entry name" value="Terpenoid synthases"/>
    <property type="match status" value="1"/>
</dbReference>
<gene>
    <name evidence="6" type="ORF">F0562_008856</name>
</gene>
<dbReference type="InterPro" id="IPR008930">
    <property type="entry name" value="Terpenoid_cyclase/PrenylTrfase"/>
</dbReference>
<dbReference type="SFLD" id="SFLDG01019">
    <property type="entry name" value="Terpene_Cyclase_Like_1_C_Termi"/>
    <property type="match status" value="1"/>
</dbReference>
<protein>
    <submittedName>
        <fullName evidence="6">Uncharacterized protein</fullName>
    </submittedName>
</protein>
<dbReference type="InterPro" id="IPR036965">
    <property type="entry name" value="Terpene_synth_N_sf"/>
</dbReference>
<dbReference type="GO" id="GO:0016102">
    <property type="term" value="P:diterpenoid biosynthetic process"/>
    <property type="evidence" value="ECO:0007669"/>
    <property type="project" value="InterPro"/>
</dbReference>
<dbReference type="PANTHER" id="PTHR31225:SF221">
    <property type="entry name" value="(-)-GERMACRENE D SYNTHASE"/>
    <property type="match status" value="1"/>
</dbReference>
<dbReference type="PANTHER" id="PTHR31225">
    <property type="entry name" value="OS04G0344100 PROTEIN-RELATED"/>
    <property type="match status" value="1"/>
</dbReference>
<keyword evidence="3" id="KW-0456">Lyase</keyword>
<dbReference type="InterPro" id="IPR044814">
    <property type="entry name" value="Terpene_cyclase_plant_C1"/>
</dbReference>
<keyword evidence="7" id="KW-1185">Reference proteome</keyword>
<evidence type="ECO:0000259" key="4">
    <source>
        <dbReference type="Pfam" id="PF01397"/>
    </source>
</evidence>
<dbReference type="Pfam" id="PF03936">
    <property type="entry name" value="Terpene_synth_C"/>
    <property type="match status" value="1"/>
</dbReference>
<dbReference type="SFLD" id="SFLDS00005">
    <property type="entry name" value="Isoprenoid_Synthase_Type_I"/>
    <property type="match status" value="1"/>
</dbReference>
<dbReference type="Gene3D" id="1.10.600.10">
    <property type="entry name" value="Farnesyl Diphosphate Synthase"/>
    <property type="match status" value="1"/>
</dbReference>
<dbReference type="EMBL" id="CM018046">
    <property type="protein sequence ID" value="KAA8526915.1"/>
    <property type="molecule type" value="Genomic_DNA"/>
</dbReference>
<reference evidence="6 7" key="1">
    <citation type="submission" date="2019-09" db="EMBL/GenBank/DDBJ databases">
        <title>A chromosome-level genome assembly of the Chinese tupelo Nyssa sinensis.</title>
        <authorList>
            <person name="Yang X."/>
            <person name="Kang M."/>
            <person name="Yang Y."/>
            <person name="Xiong H."/>
            <person name="Wang M."/>
            <person name="Zhang Z."/>
            <person name="Wang Z."/>
            <person name="Wu H."/>
            <person name="Ma T."/>
            <person name="Liu J."/>
            <person name="Xi Z."/>
        </authorList>
    </citation>
    <scope>NUCLEOTIDE SEQUENCE [LARGE SCALE GENOMIC DNA]</scope>
    <source>
        <strain evidence="6">J267</strain>
        <tissue evidence="6">Leaf</tissue>
    </source>
</reference>
<accession>A0A5J5A739</accession>